<dbReference type="EMBL" id="GGEC01092541">
    <property type="protein sequence ID" value="MBX73025.1"/>
    <property type="molecule type" value="Transcribed_RNA"/>
</dbReference>
<reference evidence="2" key="1">
    <citation type="submission" date="2018-02" db="EMBL/GenBank/DDBJ databases">
        <title>Rhizophora mucronata_Transcriptome.</title>
        <authorList>
            <person name="Meera S.P."/>
            <person name="Sreeshan A."/>
            <person name="Augustine A."/>
        </authorList>
    </citation>
    <scope>NUCLEOTIDE SEQUENCE</scope>
    <source>
        <tissue evidence="2">Leaf</tissue>
    </source>
</reference>
<evidence type="ECO:0000313" key="2">
    <source>
        <dbReference type="EMBL" id="MBX73025.1"/>
    </source>
</evidence>
<keyword evidence="1" id="KW-1133">Transmembrane helix</keyword>
<sequence length="52" mass="6475">MPLNRFLWLWKVLHFFFHNLFMNYLIWIFIFLCVQLMGIFLEPFDSLCICIS</sequence>
<dbReference type="AlphaFoldDB" id="A0A2P2R193"/>
<proteinExistence type="predicted"/>
<accession>A0A2P2R193</accession>
<organism evidence="2">
    <name type="scientific">Rhizophora mucronata</name>
    <name type="common">Asiatic mangrove</name>
    <dbReference type="NCBI Taxonomy" id="61149"/>
    <lineage>
        <taxon>Eukaryota</taxon>
        <taxon>Viridiplantae</taxon>
        <taxon>Streptophyta</taxon>
        <taxon>Embryophyta</taxon>
        <taxon>Tracheophyta</taxon>
        <taxon>Spermatophyta</taxon>
        <taxon>Magnoliopsida</taxon>
        <taxon>eudicotyledons</taxon>
        <taxon>Gunneridae</taxon>
        <taxon>Pentapetalae</taxon>
        <taxon>rosids</taxon>
        <taxon>fabids</taxon>
        <taxon>Malpighiales</taxon>
        <taxon>Rhizophoraceae</taxon>
        <taxon>Rhizophora</taxon>
    </lineage>
</organism>
<name>A0A2P2R193_RHIMU</name>
<feature type="transmembrane region" description="Helical" evidence="1">
    <location>
        <begin position="20"/>
        <end position="41"/>
    </location>
</feature>
<keyword evidence="1" id="KW-0812">Transmembrane</keyword>
<evidence type="ECO:0000256" key="1">
    <source>
        <dbReference type="SAM" id="Phobius"/>
    </source>
</evidence>
<keyword evidence="1" id="KW-0472">Membrane</keyword>
<protein>
    <submittedName>
        <fullName evidence="2">Uncharacterized protein</fullName>
    </submittedName>
</protein>